<comment type="caution">
    <text evidence="7">The sequence shown here is derived from an EMBL/GenBank/DDBJ whole genome shotgun (WGS) entry which is preliminary data.</text>
</comment>
<proteinExistence type="predicted"/>
<evidence type="ECO:0000256" key="4">
    <source>
        <dbReference type="ARBA" id="ARBA00023136"/>
    </source>
</evidence>
<dbReference type="PROSITE" id="PS50262">
    <property type="entry name" value="G_PROTEIN_RECEP_F1_2"/>
    <property type="match status" value="1"/>
</dbReference>
<evidence type="ECO:0000256" key="1">
    <source>
        <dbReference type="ARBA" id="ARBA00004370"/>
    </source>
</evidence>
<keyword evidence="8" id="KW-1185">Reference proteome</keyword>
<dbReference type="InterPro" id="IPR017452">
    <property type="entry name" value="GPCR_Rhodpsn_7TM"/>
</dbReference>
<protein>
    <recommendedName>
        <fullName evidence="6">G-protein coupled receptors family 1 profile domain-containing protein</fullName>
    </recommendedName>
</protein>
<evidence type="ECO:0000256" key="2">
    <source>
        <dbReference type="ARBA" id="ARBA00022692"/>
    </source>
</evidence>
<feature type="transmembrane region" description="Helical" evidence="5">
    <location>
        <begin position="65"/>
        <end position="88"/>
    </location>
</feature>
<evidence type="ECO:0000256" key="3">
    <source>
        <dbReference type="ARBA" id="ARBA00022989"/>
    </source>
</evidence>
<feature type="transmembrane region" description="Helical" evidence="5">
    <location>
        <begin position="147"/>
        <end position="167"/>
    </location>
</feature>
<evidence type="ECO:0000259" key="6">
    <source>
        <dbReference type="PROSITE" id="PS50262"/>
    </source>
</evidence>
<dbReference type="Gene3D" id="1.20.1070.10">
    <property type="entry name" value="Rhodopsin 7-helix transmembrane proteins"/>
    <property type="match status" value="1"/>
</dbReference>
<gene>
    <name evidence="7" type="ORF">RRG08_035479</name>
</gene>
<dbReference type="SUPFAM" id="SSF81321">
    <property type="entry name" value="Family A G protein-coupled receptor-like"/>
    <property type="match status" value="1"/>
</dbReference>
<name>A0AAE1ARH4_9GAST</name>
<evidence type="ECO:0000256" key="5">
    <source>
        <dbReference type="SAM" id="Phobius"/>
    </source>
</evidence>
<dbReference type="EMBL" id="JAWDGP010001404">
    <property type="protein sequence ID" value="KAK3791991.1"/>
    <property type="molecule type" value="Genomic_DNA"/>
</dbReference>
<feature type="domain" description="G-protein coupled receptors family 1 profile" evidence="6">
    <location>
        <begin position="39"/>
        <end position="185"/>
    </location>
</feature>
<reference evidence="7" key="1">
    <citation type="journal article" date="2023" name="G3 (Bethesda)">
        <title>A reference genome for the long-term kleptoplast-retaining sea slug Elysia crispata morphotype clarki.</title>
        <authorList>
            <person name="Eastman K.E."/>
            <person name="Pendleton A.L."/>
            <person name="Shaikh M.A."/>
            <person name="Suttiyut T."/>
            <person name="Ogas R."/>
            <person name="Tomko P."/>
            <person name="Gavelis G."/>
            <person name="Widhalm J.R."/>
            <person name="Wisecaver J.H."/>
        </authorList>
    </citation>
    <scope>NUCLEOTIDE SEQUENCE</scope>
    <source>
        <strain evidence="7">ECLA1</strain>
    </source>
</reference>
<dbReference type="GO" id="GO:0016020">
    <property type="term" value="C:membrane"/>
    <property type="evidence" value="ECO:0007669"/>
    <property type="project" value="UniProtKB-SubCell"/>
</dbReference>
<comment type="subcellular location">
    <subcellularLocation>
        <location evidence="1">Membrane</location>
    </subcellularLocation>
</comment>
<keyword evidence="3 5" id="KW-1133">Transmembrane helix</keyword>
<accession>A0AAE1ARH4</accession>
<keyword evidence="2 5" id="KW-0812">Transmembrane</keyword>
<evidence type="ECO:0000313" key="8">
    <source>
        <dbReference type="Proteomes" id="UP001283361"/>
    </source>
</evidence>
<sequence>MNASTSVDLVSASMGKSLVSDNIAKYIMVTMSFMILPFGVPAIFLNILNVHVFVNTKLDSVTNCYLSLALSDLISMLAISNATVFNIINAFGVNWGRNLPTYTYLLTYGHSLAIDITSATTTYIALQRGLCVTLPFLTRHAFNKNRSLVICVSIFLMMLAFTLPRYATLKLISIPDPADTRVSLL</sequence>
<dbReference type="AlphaFoldDB" id="A0AAE1ARH4"/>
<evidence type="ECO:0000313" key="7">
    <source>
        <dbReference type="EMBL" id="KAK3791991.1"/>
    </source>
</evidence>
<dbReference type="Proteomes" id="UP001283361">
    <property type="component" value="Unassembled WGS sequence"/>
</dbReference>
<feature type="transmembrane region" description="Helical" evidence="5">
    <location>
        <begin position="26"/>
        <end position="53"/>
    </location>
</feature>
<keyword evidence="4 5" id="KW-0472">Membrane</keyword>
<organism evidence="7 8">
    <name type="scientific">Elysia crispata</name>
    <name type="common">lettuce slug</name>
    <dbReference type="NCBI Taxonomy" id="231223"/>
    <lineage>
        <taxon>Eukaryota</taxon>
        <taxon>Metazoa</taxon>
        <taxon>Spiralia</taxon>
        <taxon>Lophotrochozoa</taxon>
        <taxon>Mollusca</taxon>
        <taxon>Gastropoda</taxon>
        <taxon>Heterobranchia</taxon>
        <taxon>Euthyneura</taxon>
        <taxon>Panpulmonata</taxon>
        <taxon>Sacoglossa</taxon>
        <taxon>Placobranchoidea</taxon>
        <taxon>Plakobranchidae</taxon>
        <taxon>Elysia</taxon>
    </lineage>
</organism>